<protein>
    <recommendedName>
        <fullName evidence="5">alanine--glyoxylate transaminase</fullName>
        <ecNumber evidence="5">2.6.1.44</ecNumber>
    </recommendedName>
</protein>
<comment type="subunit">
    <text evidence="4">Homotetramer.</text>
</comment>
<keyword evidence="8" id="KW-0663">Pyridoxal phosphate</keyword>
<evidence type="ECO:0000256" key="6">
    <source>
        <dbReference type="ARBA" id="ARBA00022576"/>
    </source>
</evidence>
<dbReference type="Gene3D" id="3.90.1150.10">
    <property type="entry name" value="Aspartate Aminotransferase, domain 1"/>
    <property type="match status" value="1"/>
</dbReference>
<dbReference type="InterPro" id="IPR049704">
    <property type="entry name" value="Aminotrans_3_PPA_site"/>
</dbReference>
<dbReference type="CDD" id="cd00610">
    <property type="entry name" value="OAT_like"/>
    <property type="match status" value="1"/>
</dbReference>
<dbReference type="AlphaFoldDB" id="A0A381N4I3"/>
<dbReference type="EC" id="2.6.1.44" evidence="5"/>
<sequence length="435" mass="46957">MNRSDIIAKQKEFLFPSVATFYKDPLPLARGEGQHVWDVEGKRYLDFFAGIVTVGVGHCHPKVTARIAAQVKTLQHTSTMFPHESTVLLAEKMASITPGQLKQTYFTNSGSEANETAVLLARLHTGRNEIVALRHGYSGRSLTAMSLTAHANWRLNPVTDPSIVHAHNAYCYRCAFEKTYPDCKLLCARDIEELITTATSGKIAAFIAEPIQGVGGFVTPPVEYFQEIAKIVRQHGGLIISDEVQTGFGRTGKHWFGIEHWGIEPDIITCAKAMANGTPVGATVTTAEIAAAITGAQISTFGGNPVTATAALATIEVIEEEGLLENSATLGRKFADGLEYLKASHEIVGDVRGMGLMRAIELVHDKESKQPAPTAMNALLEATRENGLLIGKGGLYGNSVRLSPPLNITKANVDEAIDILDKSLSHVEQIEMGNS</sequence>
<dbReference type="InterPro" id="IPR005814">
    <property type="entry name" value="Aminotrans_3"/>
</dbReference>
<evidence type="ECO:0000256" key="4">
    <source>
        <dbReference type="ARBA" id="ARBA00011881"/>
    </source>
</evidence>
<evidence type="ECO:0000256" key="3">
    <source>
        <dbReference type="ARBA" id="ARBA00008954"/>
    </source>
</evidence>
<dbReference type="GO" id="GO:0030170">
    <property type="term" value="F:pyridoxal phosphate binding"/>
    <property type="evidence" value="ECO:0007669"/>
    <property type="project" value="InterPro"/>
</dbReference>
<keyword evidence="6" id="KW-0032">Aminotransferase</keyword>
<organism evidence="11">
    <name type="scientific">marine metagenome</name>
    <dbReference type="NCBI Taxonomy" id="408172"/>
    <lineage>
        <taxon>unclassified sequences</taxon>
        <taxon>metagenomes</taxon>
        <taxon>ecological metagenomes</taxon>
    </lineage>
</organism>
<keyword evidence="10" id="KW-0496">Mitochondrion</keyword>
<comment type="cofactor">
    <cofactor evidence="1">
        <name>pyridoxal 5'-phosphate</name>
        <dbReference type="ChEBI" id="CHEBI:597326"/>
    </cofactor>
</comment>
<accession>A0A381N4I3</accession>
<dbReference type="InterPro" id="IPR015424">
    <property type="entry name" value="PyrdxlP-dep_Trfase"/>
</dbReference>
<dbReference type="PANTHER" id="PTHR45688:SF3">
    <property type="entry name" value="ALANINE--GLYOXYLATE AMINOTRANSFERASE 2, MITOCHONDRIAL"/>
    <property type="match status" value="1"/>
</dbReference>
<evidence type="ECO:0000256" key="5">
    <source>
        <dbReference type="ARBA" id="ARBA00013049"/>
    </source>
</evidence>
<dbReference type="SUPFAM" id="SSF53383">
    <property type="entry name" value="PLP-dependent transferases"/>
    <property type="match status" value="1"/>
</dbReference>
<evidence type="ECO:0000313" key="11">
    <source>
        <dbReference type="EMBL" id="SUZ49407.1"/>
    </source>
</evidence>
<dbReference type="Gene3D" id="3.40.640.10">
    <property type="entry name" value="Type I PLP-dependent aspartate aminotransferase-like (Major domain)"/>
    <property type="match status" value="1"/>
</dbReference>
<dbReference type="Pfam" id="PF00202">
    <property type="entry name" value="Aminotran_3"/>
    <property type="match status" value="1"/>
</dbReference>
<dbReference type="GO" id="GO:0008453">
    <property type="term" value="F:alanine-glyoxylate transaminase activity"/>
    <property type="evidence" value="ECO:0007669"/>
    <property type="project" value="UniProtKB-EC"/>
</dbReference>
<gene>
    <name evidence="11" type="ORF">METZ01_LOCUS2261</name>
</gene>
<evidence type="ECO:0000256" key="9">
    <source>
        <dbReference type="ARBA" id="ARBA00022946"/>
    </source>
</evidence>
<dbReference type="EMBL" id="UINC01000113">
    <property type="protein sequence ID" value="SUZ49407.1"/>
    <property type="molecule type" value="Genomic_DNA"/>
</dbReference>
<evidence type="ECO:0000256" key="1">
    <source>
        <dbReference type="ARBA" id="ARBA00001933"/>
    </source>
</evidence>
<dbReference type="GO" id="GO:0005739">
    <property type="term" value="C:mitochondrion"/>
    <property type="evidence" value="ECO:0007669"/>
    <property type="project" value="UniProtKB-SubCell"/>
</dbReference>
<comment type="subcellular location">
    <subcellularLocation>
        <location evidence="2">Mitochondrion</location>
    </subcellularLocation>
</comment>
<dbReference type="PROSITE" id="PS00600">
    <property type="entry name" value="AA_TRANSFER_CLASS_3"/>
    <property type="match status" value="1"/>
</dbReference>
<proteinExistence type="inferred from homology"/>
<evidence type="ECO:0000256" key="2">
    <source>
        <dbReference type="ARBA" id="ARBA00004173"/>
    </source>
</evidence>
<dbReference type="InterPro" id="IPR015421">
    <property type="entry name" value="PyrdxlP-dep_Trfase_major"/>
</dbReference>
<keyword evidence="7" id="KW-0808">Transferase</keyword>
<dbReference type="FunFam" id="3.40.640.10:FF:000004">
    <property type="entry name" value="Acetylornithine aminotransferase"/>
    <property type="match status" value="1"/>
</dbReference>
<evidence type="ECO:0000256" key="10">
    <source>
        <dbReference type="ARBA" id="ARBA00023128"/>
    </source>
</evidence>
<dbReference type="InterPro" id="IPR015422">
    <property type="entry name" value="PyrdxlP-dep_Trfase_small"/>
</dbReference>
<reference evidence="11" key="1">
    <citation type="submission" date="2018-05" db="EMBL/GenBank/DDBJ databases">
        <authorList>
            <person name="Lanie J.A."/>
            <person name="Ng W.-L."/>
            <person name="Kazmierczak K.M."/>
            <person name="Andrzejewski T.M."/>
            <person name="Davidsen T.M."/>
            <person name="Wayne K.J."/>
            <person name="Tettelin H."/>
            <person name="Glass J.I."/>
            <person name="Rusch D."/>
            <person name="Podicherti R."/>
            <person name="Tsui H.-C.T."/>
            <person name="Winkler M.E."/>
        </authorList>
    </citation>
    <scope>NUCLEOTIDE SEQUENCE</scope>
</reference>
<comment type="similarity">
    <text evidence="3">Belongs to the class-III pyridoxal-phosphate-dependent aminotransferase family.</text>
</comment>
<evidence type="ECO:0000256" key="7">
    <source>
        <dbReference type="ARBA" id="ARBA00022679"/>
    </source>
</evidence>
<evidence type="ECO:0000256" key="8">
    <source>
        <dbReference type="ARBA" id="ARBA00022898"/>
    </source>
</evidence>
<keyword evidence="9" id="KW-0809">Transit peptide</keyword>
<dbReference type="PANTHER" id="PTHR45688">
    <property type="match status" value="1"/>
</dbReference>
<dbReference type="PIRSF" id="PIRSF000521">
    <property type="entry name" value="Transaminase_4ab_Lys_Orn"/>
    <property type="match status" value="1"/>
</dbReference>
<name>A0A381N4I3_9ZZZZ</name>